<evidence type="ECO:0000313" key="4">
    <source>
        <dbReference type="Proteomes" id="UP000008810"/>
    </source>
</evidence>
<keyword evidence="4" id="KW-1185">Reference proteome</keyword>
<dbReference type="EnsemblPlants" id="KQJ98622">
    <property type="protein sequence ID" value="KQJ98622"/>
    <property type="gene ID" value="BRADI_3g38090v3"/>
</dbReference>
<dbReference type="SUPFAM" id="SSF53474">
    <property type="entry name" value="alpha/beta-Hydrolases"/>
    <property type="match status" value="1"/>
</dbReference>
<accession>A0A0Q3FHF6</accession>
<reference evidence="3" key="3">
    <citation type="submission" date="2018-08" db="UniProtKB">
        <authorList>
            <consortium name="EnsemblPlants"/>
        </authorList>
    </citation>
    <scope>IDENTIFICATION</scope>
    <source>
        <strain evidence="3">cv. Bd21</strain>
    </source>
</reference>
<dbReference type="InterPro" id="IPR050466">
    <property type="entry name" value="Carboxylest/Gibb_receptor"/>
</dbReference>
<dbReference type="InterPro" id="IPR013094">
    <property type="entry name" value="AB_hydrolase_3"/>
</dbReference>
<protein>
    <recommendedName>
        <fullName evidence="1">Alpha/beta hydrolase fold-3 domain-containing protein</fullName>
    </recommendedName>
</protein>
<dbReference type="KEGG" id="bdi:100833416"/>
<dbReference type="EMBL" id="CM000882">
    <property type="protein sequence ID" value="KQJ98622.1"/>
    <property type="molecule type" value="Genomic_DNA"/>
</dbReference>
<dbReference type="OrthoDB" id="408631at2759"/>
<dbReference type="GeneID" id="100833416"/>
<dbReference type="FunCoup" id="A0A0Q3FHF6">
    <property type="interactions" value="206"/>
</dbReference>
<dbReference type="PANTHER" id="PTHR23024">
    <property type="entry name" value="ARYLACETAMIDE DEACETYLASE"/>
    <property type="match status" value="1"/>
</dbReference>
<evidence type="ECO:0000259" key="1">
    <source>
        <dbReference type="Pfam" id="PF07859"/>
    </source>
</evidence>
<proteinExistence type="predicted"/>
<dbReference type="InterPro" id="IPR029058">
    <property type="entry name" value="AB_hydrolase_fold"/>
</dbReference>
<dbReference type="PANTHER" id="PTHR23024:SF146">
    <property type="entry name" value="OS08G0474866 PROTEIN"/>
    <property type="match status" value="1"/>
</dbReference>
<dbReference type="Gene3D" id="3.40.50.1820">
    <property type="entry name" value="alpha/beta hydrolase"/>
    <property type="match status" value="1"/>
</dbReference>
<organism evidence="2">
    <name type="scientific">Brachypodium distachyon</name>
    <name type="common">Purple false brome</name>
    <name type="synonym">Trachynia distachya</name>
    <dbReference type="NCBI Taxonomy" id="15368"/>
    <lineage>
        <taxon>Eukaryota</taxon>
        <taxon>Viridiplantae</taxon>
        <taxon>Streptophyta</taxon>
        <taxon>Embryophyta</taxon>
        <taxon>Tracheophyta</taxon>
        <taxon>Spermatophyta</taxon>
        <taxon>Magnoliopsida</taxon>
        <taxon>Liliopsida</taxon>
        <taxon>Poales</taxon>
        <taxon>Poaceae</taxon>
        <taxon>BOP clade</taxon>
        <taxon>Pooideae</taxon>
        <taxon>Stipodae</taxon>
        <taxon>Brachypodieae</taxon>
        <taxon>Brachypodium</taxon>
    </lineage>
</organism>
<dbReference type="Proteomes" id="UP000008810">
    <property type="component" value="Chromosome 3"/>
</dbReference>
<reference evidence="2" key="2">
    <citation type="submission" date="2017-06" db="EMBL/GenBank/DDBJ databases">
        <title>WGS assembly of Brachypodium distachyon.</title>
        <authorList>
            <consortium name="The International Brachypodium Initiative"/>
            <person name="Lucas S."/>
            <person name="Harmon-Smith M."/>
            <person name="Lail K."/>
            <person name="Tice H."/>
            <person name="Grimwood J."/>
            <person name="Bruce D."/>
            <person name="Barry K."/>
            <person name="Shu S."/>
            <person name="Lindquist E."/>
            <person name="Wang M."/>
            <person name="Pitluck S."/>
            <person name="Vogel J.P."/>
            <person name="Garvin D.F."/>
            <person name="Mockler T.C."/>
            <person name="Schmutz J."/>
            <person name="Rokhsar D."/>
            <person name="Bevan M.W."/>
        </authorList>
    </citation>
    <scope>NUCLEOTIDE SEQUENCE</scope>
    <source>
        <strain evidence="2">Bd21</strain>
    </source>
</reference>
<dbReference type="GO" id="GO:0016787">
    <property type="term" value="F:hydrolase activity"/>
    <property type="evidence" value="ECO:0007669"/>
    <property type="project" value="InterPro"/>
</dbReference>
<feature type="domain" description="Alpha/beta hydrolase fold-3" evidence="1">
    <location>
        <begin position="160"/>
        <end position="385"/>
    </location>
</feature>
<reference evidence="2 3" key="1">
    <citation type="journal article" date="2010" name="Nature">
        <title>Genome sequencing and analysis of the model grass Brachypodium distachyon.</title>
        <authorList>
            <consortium name="International Brachypodium Initiative"/>
        </authorList>
    </citation>
    <scope>NUCLEOTIDE SEQUENCE [LARGE SCALE GENOMIC DNA]</scope>
    <source>
        <strain evidence="2 3">Bd21</strain>
    </source>
</reference>
<evidence type="ECO:0000313" key="3">
    <source>
        <dbReference type="EnsemblPlants" id="KQJ98622"/>
    </source>
</evidence>
<gene>
    <name evidence="3" type="primary">LOC100833416</name>
    <name evidence="2" type="ORF">BRADI_3g38090v3</name>
</gene>
<dbReference type="ExpressionAtlas" id="A0A0Q3FHF6">
    <property type="expression patterns" value="baseline and differential"/>
</dbReference>
<dbReference type="RefSeq" id="XP_003574620.2">
    <property type="nucleotide sequence ID" value="XM_003574572.4"/>
</dbReference>
<dbReference type="AlphaFoldDB" id="A0A0Q3FHF6"/>
<name>A0A0Q3FHF6_BRADI</name>
<dbReference type="Gramene" id="KQJ98622">
    <property type="protein sequence ID" value="KQJ98622"/>
    <property type="gene ID" value="BRADI_3g38090v3"/>
</dbReference>
<evidence type="ECO:0000313" key="2">
    <source>
        <dbReference type="EMBL" id="KQJ98622.1"/>
    </source>
</evidence>
<sequence>MIPASPPSICRPGRLKLVLDRSNSALTRKVASVIQSLLLYSTTELLAMAGSVASTLLLLLNMAGSLLAPRAPLPQIPPASAAEGDDVDFFFFPFLVLYKSGRVERFMGTDTVPASVDPATGVASKDVAIDDAPSSAGLAVRIYLPTLSRSNGTAKKLPLVVFFHGGGFVTESAFSPTYQRYLNALAAKAGALVVSVDYHLSPEHRLPTGYDDAWAALQWALTSARSGSEAEPWLHRHADLARLFLIGDSAGGNIAHNMAMRAGREGGGLPGGATIEGIALLDPYFWGKRPVPSETRDAELRRWRERTWSFVCGGKFGADDPVINPVAMESEEWRRHLACARVLVTVAGLDMLAPRGRAYVQALRASGWGGDVRLYETPGETHVYFLLKPNGEKAAREMETVVAFINGGRGSTASRMDA</sequence>
<dbReference type="Pfam" id="PF07859">
    <property type="entry name" value="Abhydrolase_3"/>
    <property type="match status" value="1"/>
</dbReference>